<evidence type="ECO:0000313" key="3">
    <source>
        <dbReference type="EMBL" id="GHH35220.1"/>
    </source>
</evidence>
<keyword evidence="4" id="KW-1185">Reference proteome</keyword>
<evidence type="ECO:0008006" key="5">
    <source>
        <dbReference type="Google" id="ProtNLM"/>
    </source>
</evidence>
<evidence type="ECO:0000256" key="2">
    <source>
        <dbReference type="SAM" id="SignalP"/>
    </source>
</evidence>
<organism evidence="3 4">
    <name type="scientific">Amycolatopsis oliviviridis</name>
    <dbReference type="NCBI Taxonomy" id="1471590"/>
    <lineage>
        <taxon>Bacteria</taxon>
        <taxon>Bacillati</taxon>
        <taxon>Actinomycetota</taxon>
        <taxon>Actinomycetes</taxon>
        <taxon>Pseudonocardiales</taxon>
        <taxon>Pseudonocardiaceae</taxon>
        <taxon>Amycolatopsis</taxon>
    </lineage>
</organism>
<dbReference type="Proteomes" id="UP000635387">
    <property type="component" value="Unassembled WGS sequence"/>
</dbReference>
<feature type="region of interest" description="Disordered" evidence="1">
    <location>
        <begin position="22"/>
        <end position="45"/>
    </location>
</feature>
<dbReference type="PROSITE" id="PS51257">
    <property type="entry name" value="PROKAR_LIPOPROTEIN"/>
    <property type="match status" value="1"/>
</dbReference>
<reference evidence="4" key="1">
    <citation type="journal article" date="2019" name="Int. J. Syst. Evol. Microbiol.">
        <title>The Global Catalogue of Microorganisms (GCM) 10K type strain sequencing project: providing services to taxonomists for standard genome sequencing and annotation.</title>
        <authorList>
            <consortium name="The Broad Institute Genomics Platform"/>
            <consortium name="The Broad Institute Genome Sequencing Center for Infectious Disease"/>
            <person name="Wu L."/>
            <person name="Ma J."/>
        </authorList>
    </citation>
    <scope>NUCLEOTIDE SEQUENCE [LARGE SCALE GENOMIC DNA]</scope>
    <source>
        <strain evidence="4">CGMCC 4.7683</strain>
    </source>
</reference>
<comment type="caution">
    <text evidence="3">The sequence shown here is derived from an EMBL/GenBank/DDBJ whole genome shotgun (WGS) entry which is preliminary data.</text>
</comment>
<protein>
    <recommendedName>
        <fullName evidence="5">DUF3558 domain-containing protein</fullName>
    </recommendedName>
</protein>
<feature type="signal peptide" evidence="2">
    <location>
        <begin position="1"/>
        <end position="22"/>
    </location>
</feature>
<accession>A0ABQ3MGQ2</accession>
<name>A0ABQ3MGQ2_9PSEU</name>
<dbReference type="EMBL" id="BNAY01000012">
    <property type="protein sequence ID" value="GHH35220.1"/>
    <property type="molecule type" value="Genomic_DNA"/>
</dbReference>
<dbReference type="Pfam" id="PF12079">
    <property type="entry name" value="DUF3558"/>
    <property type="match status" value="1"/>
</dbReference>
<dbReference type="InterPro" id="IPR024520">
    <property type="entry name" value="DUF3558"/>
</dbReference>
<evidence type="ECO:0000313" key="4">
    <source>
        <dbReference type="Proteomes" id="UP000635387"/>
    </source>
</evidence>
<feature type="chain" id="PRO_5046141213" description="DUF3558 domain-containing protein" evidence="2">
    <location>
        <begin position="23"/>
        <end position="213"/>
    </location>
</feature>
<keyword evidence="2" id="KW-0732">Signal</keyword>
<feature type="compositionally biased region" description="Polar residues" evidence="1">
    <location>
        <begin position="35"/>
        <end position="44"/>
    </location>
</feature>
<evidence type="ECO:0000256" key="1">
    <source>
        <dbReference type="SAM" id="MobiDB-lite"/>
    </source>
</evidence>
<gene>
    <name evidence="3" type="ORF">GCM10017790_76170</name>
</gene>
<sequence length="213" mass="20989">MISRHVAVGVVVALAAAMSACTGKTTDSPNPPTPGTSARPSSSAAAGLPFAGAPKVANPLSATVLSGDPCVDALTPEQVRPILGAPLKQSRDDLAAVGPACTWANLDRGSQLNVGYATVAKTGLSGVYQNTKPQSGVWRPIADVQGFPAVAHAGSPGQTPKDLCVVTVGLADEFAVDVAVVLGSAKQGVVDPCGIAADAAGTVTATLKAKAGA</sequence>
<proteinExistence type="predicted"/>